<dbReference type="STRING" id="247490.KSU1_D0604"/>
<evidence type="ECO:0000313" key="5">
    <source>
        <dbReference type="Proteomes" id="UP000002985"/>
    </source>
</evidence>
<dbReference type="InterPro" id="IPR023155">
    <property type="entry name" value="Cyt_c-552/4"/>
</dbReference>
<accession>I3IQB8</accession>
<dbReference type="SUPFAM" id="SSF48695">
    <property type="entry name" value="Multiheme cytochromes"/>
    <property type="match status" value="1"/>
</dbReference>
<dbReference type="Gene3D" id="1.10.1130.10">
    <property type="entry name" value="Flavocytochrome C3, Chain A"/>
    <property type="match status" value="1"/>
</dbReference>
<reference evidence="4 5" key="1">
    <citation type="journal article" date="2012" name="FEBS Lett.">
        <title>Anammox organism KSU-1 expresses a NirK-type copper-containing nitrite reductase instead of a NirS-type with cytochrome cd1.</title>
        <authorList>
            <person name="Hira D."/>
            <person name="Toh H."/>
            <person name="Migita C.T."/>
            <person name="Okubo H."/>
            <person name="Nishiyama T."/>
            <person name="Hattori M."/>
            <person name="Furukawa K."/>
            <person name="Fujii T."/>
        </authorList>
    </citation>
    <scope>NUCLEOTIDE SEQUENCE [LARGE SCALE GENOMIC DNA]</scope>
</reference>
<keyword evidence="1" id="KW-0732">Signal</keyword>
<dbReference type="eggNOG" id="ENOG5033PUB">
    <property type="taxonomic scope" value="Bacteria"/>
</dbReference>
<dbReference type="Pfam" id="PF13435">
    <property type="entry name" value="Cytochrome_C554"/>
    <property type="match status" value="1"/>
</dbReference>
<organism evidence="4 5">
    <name type="scientific">Candidatus Jettenia caeni</name>
    <dbReference type="NCBI Taxonomy" id="247490"/>
    <lineage>
        <taxon>Bacteria</taxon>
        <taxon>Pseudomonadati</taxon>
        <taxon>Planctomycetota</taxon>
        <taxon>Candidatus Brocadiia</taxon>
        <taxon>Candidatus Brocadiales</taxon>
        <taxon>Candidatus Brocadiaceae</taxon>
        <taxon>Candidatus Jettenia</taxon>
    </lineage>
</organism>
<comment type="caution">
    <text evidence="4">The sequence shown here is derived from an EMBL/GenBank/DDBJ whole genome shotgun (WGS) entry which is preliminary data.</text>
</comment>
<dbReference type="InterPro" id="IPR036280">
    <property type="entry name" value="Multihaem_cyt_sf"/>
</dbReference>
<dbReference type="EMBL" id="BAFH01000004">
    <property type="protein sequence ID" value="GAB63913.1"/>
    <property type="molecule type" value="Genomic_DNA"/>
</dbReference>
<evidence type="ECO:0000256" key="2">
    <source>
        <dbReference type="SAM" id="Phobius"/>
    </source>
</evidence>
<keyword evidence="2" id="KW-1133">Transmembrane helix</keyword>
<dbReference type="InterPro" id="IPR051829">
    <property type="entry name" value="Multiheme_Cytochr_ET"/>
</dbReference>
<name>I3IQB8_9BACT</name>
<proteinExistence type="predicted"/>
<evidence type="ECO:0000259" key="3">
    <source>
        <dbReference type="Pfam" id="PF13435"/>
    </source>
</evidence>
<evidence type="ECO:0000256" key="1">
    <source>
        <dbReference type="ARBA" id="ARBA00022729"/>
    </source>
</evidence>
<feature type="domain" description="Cytochrome c-552/4" evidence="3">
    <location>
        <begin position="206"/>
        <end position="277"/>
    </location>
</feature>
<evidence type="ECO:0000313" key="4">
    <source>
        <dbReference type="EMBL" id="GAB63913.1"/>
    </source>
</evidence>
<keyword evidence="2" id="KW-0812">Transmembrane</keyword>
<gene>
    <name evidence="4" type="ORF">KSU1_D0604</name>
</gene>
<feature type="transmembrane region" description="Helical" evidence="2">
    <location>
        <begin position="6"/>
        <end position="23"/>
    </location>
</feature>
<keyword evidence="2" id="KW-0472">Membrane</keyword>
<sequence length="364" mass="42202">MSLQRFIFFVLSVLFFIGSSMWIKDEFNPNWKKYQKEYYEEQALKVEKEFLAASSVKEKELLGKRLTAMRYPLYEIKQILLKGDYSWEKKQNGIKVDRCMTCHIDEDKLKAKHSHTKELPFDVYGCTVCHGGNGRALSEESAHEGMYYHKRQMEQKLVVAEAMFDFWEELATLTPEETDPNERVEMGNFKKYSITGDKAIYVGSQKCLKCHTGLTSPHVERWMRIKFKTFDRVKEAPDYIAGNDAYRKTCLKCHTTGYDESTGKYSEEGVTCEACHGAGEVFSYFMDIGKAPEGQKIAKVGTYGTAFNICGPCHHTRNHEMRLKFFQEKNSPDEWFFPEHTRPYKTGLMEKKEASGPEPLPKIF</sequence>
<protein>
    <submittedName>
        <fullName evidence="4">Putative cytochrome c</fullName>
    </submittedName>
</protein>
<dbReference type="PANTHER" id="PTHR35038">
    <property type="entry name" value="DISSIMILATORY SULFITE REDUCTASE SIRA"/>
    <property type="match status" value="1"/>
</dbReference>
<dbReference type="PANTHER" id="PTHR35038:SF8">
    <property type="entry name" value="C-TYPE POLYHEME CYTOCHROME OMCC"/>
    <property type="match status" value="1"/>
</dbReference>
<dbReference type="AlphaFoldDB" id="I3IQB8"/>
<dbReference type="Proteomes" id="UP000002985">
    <property type="component" value="Unassembled WGS sequence"/>
</dbReference>
<dbReference type="OrthoDB" id="242322at2"/>
<keyword evidence="5" id="KW-1185">Reference proteome</keyword>